<name>A0A368P127_9FLAO</name>
<proteinExistence type="predicted"/>
<gene>
    <name evidence="1" type="ORF">DU428_11715</name>
</gene>
<organism evidence="1 2">
    <name type="scientific">Oceanihabitans sediminis</name>
    <dbReference type="NCBI Taxonomy" id="1812012"/>
    <lineage>
        <taxon>Bacteria</taxon>
        <taxon>Pseudomonadati</taxon>
        <taxon>Bacteroidota</taxon>
        <taxon>Flavobacteriia</taxon>
        <taxon>Flavobacteriales</taxon>
        <taxon>Flavobacteriaceae</taxon>
        <taxon>Oceanihabitans</taxon>
    </lineage>
</organism>
<protein>
    <submittedName>
        <fullName evidence="1">DUF2007 domain-containing protein</fullName>
    </submittedName>
</protein>
<dbReference type="EMBL" id="QPIG01000005">
    <property type="protein sequence ID" value="RCU56557.1"/>
    <property type="molecule type" value="Genomic_DNA"/>
</dbReference>
<evidence type="ECO:0000313" key="1">
    <source>
        <dbReference type="EMBL" id="RCU56557.1"/>
    </source>
</evidence>
<keyword evidence="2" id="KW-1185">Reference proteome</keyword>
<dbReference type="RefSeq" id="WP_113966674.1">
    <property type="nucleotide sequence ID" value="NZ_JAWVXR010000006.1"/>
</dbReference>
<accession>A0A368P127</accession>
<sequence>MQESNYIKIFTGNFIVTQLIIEKLEAIGISPIIKDESESARLGGFGTYNQGTQELYVNDEELDAAVPIVASVTAKIQK</sequence>
<evidence type="ECO:0000313" key="2">
    <source>
        <dbReference type="Proteomes" id="UP000252249"/>
    </source>
</evidence>
<dbReference type="Proteomes" id="UP000252249">
    <property type="component" value="Unassembled WGS sequence"/>
</dbReference>
<comment type="caution">
    <text evidence="1">The sequence shown here is derived from an EMBL/GenBank/DDBJ whole genome shotgun (WGS) entry which is preliminary data.</text>
</comment>
<reference evidence="1 2" key="1">
    <citation type="submission" date="2018-07" db="EMBL/GenBank/DDBJ databases">
        <title>Oceanihabitans testaceum sp. nov., isolated from marine sediment.</title>
        <authorList>
            <person name="Li C.-M."/>
        </authorList>
    </citation>
    <scope>NUCLEOTIDE SEQUENCE [LARGE SCALE GENOMIC DNA]</scope>
    <source>
        <strain evidence="1 2">S9-10</strain>
    </source>
</reference>
<dbReference type="AlphaFoldDB" id="A0A368P127"/>
<dbReference type="OrthoDB" id="1149279at2"/>